<name>A0A5L4EB43_CAMUP</name>
<reference evidence="1" key="1">
    <citation type="submission" date="2018-05" db="EMBL/GenBank/DDBJ databases">
        <authorList>
            <consortium name="PulseNet: The National Subtyping Network for Foodborne Disease Surveillance"/>
            <person name="Tarr C.L."/>
            <person name="Trees E."/>
            <person name="Katz L.S."/>
            <person name="Carleton-Romer H.A."/>
            <person name="Stroika S."/>
            <person name="Kucerova Z."/>
            <person name="Roache K.F."/>
            <person name="Sabol A.L."/>
            <person name="Besser J."/>
            <person name="Gerner-Smidt P."/>
        </authorList>
    </citation>
    <scope>NUCLEOTIDE SEQUENCE</scope>
    <source>
        <strain evidence="1">D2813</strain>
    </source>
</reference>
<dbReference type="EMBL" id="AACABH010000055">
    <property type="protein sequence ID" value="EAJ7105455.1"/>
    <property type="molecule type" value="Genomic_DNA"/>
</dbReference>
<protein>
    <recommendedName>
        <fullName evidence="2">DUF2972 domain-containing protein</fullName>
    </recommendedName>
</protein>
<dbReference type="AlphaFoldDB" id="A0A5L4EB43"/>
<proteinExistence type="predicted"/>
<gene>
    <name evidence="1" type="ORF">YZ54_08160</name>
</gene>
<sequence length="203" mass="23088">MSRGLKILKEQGLKSFLKYRGKKFKNSFAANLDKHFGKFYPKLPQNYNFMLFAYGVSGHLALLNFLKFCGLNEIFAIRSGTIMSYSEIKNKLISSTGKNFLTIAFYRPTKKFKLANLFCDVPIIITLRDPISRLKTAVNHGYLSYNNFTGDIKFELNINPNEALGTVSYDTETKELAATPQISCTKKIVDELMDFKYASNLTP</sequence>
<comment type="caution">
    <text evidence="1">The sequence shown here is derived from an EMBL/GenBank/DDBJ whole genome shotgun (WGS) entry which is preliminary data.</text>
</comment>
<evidence type="ECO:0008006" key="2">
    <source>
        <dbReference type="Google" id="ProtNLM"/>
    </source>
</evidence>
<feature type="non-terminal residue" evidence="1">
    <location>
        <position position="203"/>
    </location>
</feature>
<organism evidence="1">
    <name type="scientific">Campylobacter upsaliensis</name>
    <dbReference type="NCBI Taxonomy" id="28080"/>
    <lineage>
        <taxon>Bacteria</taxon>
        <taxon>Pseudomonadati</taxon>
        <taxon>Campylobacterota</taxon>
        <taxon>Epsilonproteobacteria</taxon>
        <taxon>Campylobacterales</taxon>
        <taxon>Campylobacteraceae</taxon>
        <taxon>Campylobacter</taxon>
    </lineage>
</organism>
<accession>A0A5L4EB43</accession>
<evidence type="ECO:0000313" key="1">
    <source>
        <dbReference type="EMBL" id="EAJ7105455.1"/>
    </source>
</evidence>